<dbReference type="SUPFAM" id="SSF53649">
    <property type="entry name" value="Alkaline phosphatase-like"/>
    <property type="match status" value="1"/>
</dbReference>
<evidence type="ECO:0000313" key="1">
    <source>
        <dbReference type="EMBL" id="SVC64049.1"/>
    </source>
</evidence>
<dbReference type="AlphaFoldDB" id="A0A382NS91"/>
<accession>A0A382NS91</accession>
<gene>
    <name evidence="1" type="ORF">METZ01_LOCUS316903</name>
</gene>
<dbReference type="EMBL" id="UINC01102429">
    <property type="protein sequence ID" value="SVC64049.1"/>
    <property type="molecule type" value="Genomic_DNA"/>
</dbReference>
<organism evidence="1">
    <name type="scientific">marine metagenome</name>
    <dbReference type="NCBI Taxonomy" id="408172"/>
    <lineage>
        <taxon>unclassified sequences</taxon>
        <taxon>metagenomes</taxon>
        <taxon>ecological metagenomes</taxon>
    </lineage>
</organism>
<name>A0A382NS91_9ZZZZ</name>
<feature type="non-terminal residue" evidence="1">
    <location>
        <position position="1"/>
    </location>
</feature>
<sequence>RAQEALRYYYAAVVQVLEFRVVEILKRIDLREWAVFLFGDHGEGFDPEVMAHGDQIHQNVARVPLLTHLPVDGWRLPEGTLSMIDLFPSICDLSQIDGGYRGYGRSLVNSKSRHGRWVLTELDSLYGGPGFLHPGNLETEHHRVTSRIAIDEKTLERNPQGTRQWSISDGDVLFRYDETSGEYVLREMTTGRDLDCDDPTLFRARYQALLDGTAYGDLRTQDETDDEKAVLEQRLRDLGYL</sequence>
<protein>
    <recommendedName>
        <fullName evidence="2">Sulfatase N-terminal domain-containing protein</fullName>
    </recommendedName>
</protein>
<proteinExistence type="predicted"/>
<dbReference type="Gene3D" id="3.40.720.10">
    <property type="entry name" value="Alkaline Phosphatase, subunit A"/>
    <property type="match status" value="1"/>
</dbReference>
<evidence type="ECO:0008006" key="2">
    <source>
        <dbReference type="Google" id="ProtNLM"/>
    </source>
</evidence>
<reference evidence="1" key="1">
    <citation type="submission" date="2018-05" db="EMBL/GenBank/DDBJ databases">
        <authorList>
            <person name="Lanie J.A."/>
            <person name="Ng W.-L."/>
            <person name="Kazmierczak K.M."/>
            <person name="Andrzejewski T.M."/>
            <person name="Davidsen T.M."/>
            <person name="Wayne K.J."/>
            <person name="Tettelin H."/>
            <person name="Glass J.I."/>
            <person name="Rusch D."/>
            <person name="Podicherti R."/>
            <person name="Tsui H.-C.T."/>
            <person name="Winkler M.E."/>
        </authorList>
    </citation>
    <scope>NUCLEOTIDE SEQUENCE</scope>
</reference>
<dbReference type="InterPro" id="IPR017850">
    <property type="entry name" value="Alkaline_phosphatase_core_sf"/>
</dbReference>